<evidence type="ECO:0000313" key="2">
    <source>
        <dbReference type="EMBL" id="KAG6589752.1"/>
    </source>
</evidence>
<comment type="caution">
    <text evidence="2">The sequence shown here is derived from an EMBL/GenBank/DDBJ whole genome shotgun (WGS) entry which is preliminary data.</text>
</comment>
<keyword evidence="3" id="KW-1185">Reference proteome</keyword>
<evidence type="ECO:0000256" key="1">
    <source>
        <dbReference type="SAM" id="MobiDB-lite"/>
    </source>
</evidence>
<gene>
    <name evidence="2" type="ORF">SDJN03_15175</name>
</gene>
<dbReference type="Proteomes" id="UP000685013">
    <property type="component" value="Chromosome 10"/>
</dbReference>
<feature type="non-terminal residue" evidence="2">
    <location>
        <position position="1"/>
    </location>
</feature>
<evidence type="ECO:0000313" key="3">
    <source>
        <dbReference type="Proteomes" id="UP000685013"/>
    </source>
</evidence>
<proteinExistence type="predicted"/>
<feature type="region of interest" description="Disordered" evidence="1">
    <location>
        <begin position="92"/>
        <end position="116"/>
    </location>
</feature>
<organism evidence="2 3">
    <name type="scientific">Cucurbita argyrosperma subsp. sororia</name>
    <dbReference type="NCBI Taxonomy" id="37648"/>
    <lineage>
        <taxon>Eukaryota</taxon>
        <taxon>Viridiplantae</taxon>
        <taxon>Streptophyta</taxon>
        <taxon>Embryophyta</taxon>
        <taxon>Tracheophyta</taxon>
        <taxon>Spermatophyta</taxon>
        <taxon>Magnoliopsida</taxon>
        <taxon>eudicotyledons</taxon>
        <taxon>Gunneridae</taxon>
        <taxon>Pentapetalae</taxon>
        <taxon>rosids</taxon>
        <taxon>fabids</taxon>
        <taxon>Cucurbitales</taxon>
        <taxon>Cucurbitaceae</taxon>
        <taxon>Cucurbiteae</taxon>
        <taxon>Cucurbita</taxon>
    </lineage>
</organism>
<sequence length="128" mass="14396">MNPPTHKVASFFRFHEDPVSPMPHMRISAAFRAAAELKVASGAEEEWEFPSIENGDERCTFQCLLRRREWGGVVVGERSKGKEIGQKGSVKLWSSSSHHHHHHQQQQQQSEPQGVVDTDTLFALPVGV</sequence>
<reference evidence="2 3" key="1">
    <citation type="journal article" date="2021" name="Hortic Res">
        <title>The domestication of Cucurbita argyrosperma as revealed by the genome of its wild relative.</title>
        <authorList>
            <person name="Barrera-Redondo J."/>
            <person name="Sanchez-de la Vega G."/>
            <person name="Aguirre-Liguori J.A."/>
            <person name="Castellanos-Morales G."/>
            <person name="Gutierrez-Guerrero Y.T."/>
            <person name="Aguirre-Dugua X."/>
            <person name="Aguirre-Planter E."/>
            <person name="Tenaillon M.I."/>
            <person name="Lira-Saade R."/>
            <person name="Eguiarte L.E."/>
        </authorList>
    </citation>
    <scope>NUCLEOTIDE SEQUENCE [LARGE SCALE GENOMIC DNA]</scope>
    <source>
        <strain evidence="2">JBR-2021</strain>
    </source>
</reference>
<name>A0AAV6MZU1_9ROSI</name>
<dbReference type="EMBL" id="JAGKQH010000010">
    <property type="protein sequence ID" value="KAG6589752.1"/>
    <property type="molecule type" value="Genomic_DNA"/>
</dbReference>
<accession>A0AAV6MZU1</accession>
<protein>
    <submittedName>
        <fullName evidence="2">Uncharacterized protein</fullName>
    </submittedName>
</protein>
<dbReference type="AlphaFoldDB" id="A0AAV6MZU1"/>